<dbReference type="PANTHER" id="PTHR10183:SF433">
    <property type="entry name" value="CALPAIN-A-RELATED"/>
    <property type="match status" value="1"/>
</dbReference>
<feature type="domain" description="EF-hand" evidence="12">
    <location>
        <begin position="1497"/>
        <end position="1532"/>
    </location>
</feature>
<dbReference type="SUPFAM" id="SSF49758">
    <property type="entry name" value="Calpain large subunit, middle domain (domain III)"/>
    <property type="match status" value="2"/>
</dbReference>
<evidence type="ECO:0000313" key="13">
    <source>
        <dbReference type="EMBL" id="ETN64577.1"/>
    </source>
</evidence>
<proteinExistence type="inferred from homology"/>
<name>W5JJM5_ANODA</name>
<dbReference type="OMA" id="FRERIEW"/>
<evidence type="ECO:0000256" key="4">
    <source>
        <dbReference type="ARBA" id="ARBA00022737"/>
    </source>
</evidence>
<dbReference type="InterPro" id="IPR033883">
    <property type="entry name" value="C2_III"/>
</dbReference>
<dbReference type="FunFam" id="3.90.70.10:FF:000001">
    <property type="entry name" value="Calpain-1 catalytic subunit"/>
    <property type="match status" value="1"/>
</dbReference>
<keyword evidence="4" id="KW-0677">Repeat</keyword>
<dbReference type="PROSITE" id="PS00018">
    <property type="entry name" value="EF_HAND_1"/>
    <property type="match status" value="2"/>
</dbReference>
<dbReference type="EMBL" id="ADMH02000957">
    <property type="protein sequence ID" value="ETN64577.1"/>
    <property type="molecule type" value="Genomic_DNA"/>
</dbReference>
<keyword evidence="7" id="KW-0106">Calcium</keyword>
<evidence type="ECO:0000256" key="10">
    <source>
        <dbReference type="SAM" id="MobiDB-lite"/>
    </source>
</evidence>
<dbReference type="InterPro" id="IPR000169">
    <property type="entry name" value="Pept_cys_AS"/>
</dbReference>
<dbReference type="GO" id="GO:0005509">
    <property type="term" value="F:calcium ion binding"/>
    <property type="evidence" value="ECO:0007669"/>
    <property type="project" value="InterPro"/>
</dbReference>
<dbReference type="PRINTS" id="PR00704">
    <property type="entry name" value="CALPAIN"/>
</dbReference>
<accession>W5JJM5</accession>
<feature type="domain" description="Calpain catalytic" evidence="11">
    <location>
        <begin position="854"/>
        <end position="1161"/>
    </location>
</feature>
<evidence type="ECO:0000256" key="3">
    <source>
        <dbReference type="ARBA" id="ARBA00022723"/>
    </source>
</evidence>
<evidence type="ECO:0000313" key="15">
    <source>
        <dbReference type="Proteomes" id="UP000000673"/>
    </source>
</evidence>
<dbReference type="EnsemblMetazoa" id="ADAC003675-RA">
    <property type="protein sequence ID" value="ADAC003675-PA"/>
    <property type="gene ID" value="ADAC003675"/>
</dbReference>
<organism evidence="13">
    <name type="scientific">Anopheles darlingi</name>
    <name type="common">Mosquito</name>
    <dbReference type="NCBI Taxonomy" id="43151"/>
    <lineage>
        <taxon>Eukaryota</taxon>
        <taxon>Metazoa</taxon>
        <taxon>Ecdysozoa</taxon>
        <taxon>Arthropoda</taxon>
        <taxon>Hexapoda</taxon>
        <taxon>Insecta</taxon>
        <taxon>Pterygota</taxon>
        <taxon>Neoptera</taxon>
        <taxon>Endopterygota</taxon>
        <taxon>Diptera</taxon>
        <taxon>Nematocera</taxon>
        <taxon>Culicoidea</taxon>
        <taxon>Culicidae</taxon>
        <taxon>Anophelinae</taxon>
        <taxon>Anopheles</taxon>
    </lineage>
</organism>
<dbReference type="PROSITE" id="PS50222">
    <property type="entry name" value="EF_HAND_2"/>
    <property type="match status" value="2"/>
</dbReference>
<dbReference type="PANTHER" id="PTHR10183">
    <property type="entry name" value="CALPAIN"/>
    <property type="match status" value="1"/>
</dbReference>
<dbReference type="InterPro" id="IPR036213">
    <property type="entry name" value="Calpain_III_sf"/>
</dbReference>
<keyword evidence="5 9" id="KW-0378">Hydrolase</keyword>
<dbReference type="GO" id="GO:0005737">
    <property type="term" value="C:cytoplasm"/>
    <property type="evidence" value="ECO:0007669"/>
    <property type="project" value="TreeGrafter"/>
</dbReference>
<feature type="active site" evidence="8 9">
    <location>
        <position position="1073"/>
    </location>
</feature>
<evidence type="ECO:0000256" key="5">
    <source>
        <dbReference type="ARBA" id="ARBA00022801"/>
    </source>
</evidence>
<evidence type="ECO:0000256" key="1">
    <source>
        <dbReference type="ARBA" id="ARBA00007623"/>
    </source>
</evidence>
<dbReference type="Gene3D" id="3.90.70.10">
    <property type="entry name" value="Cysteine proteinases"/>
    <property type="match status" value="2"/>
</dbReference>
<dbReference type="Gene3D" id="2.60.120.380">
    <property type="match status" value="3"/>
</dbReference>
<feature type="domain" description="Calpain catalytic" evidence="11">
    <location>
        <begin position="63"/>
        <end position="353"/>
    </location>
</feature>
<dbReference type="SMART" id="SM00720">
    <property type="entry name" value="calpain_III"/>
    <property type="match status" value="2"/>
</dbReference>
<dbReference type="SMART" id="SM00230">
    <property type="entry name" value="CysPc"/>
    <property type="match status" value="2"/>
</dbReference>
<dbReference type="PROSITE" id="PS00139">
    <property type="entry name" value="THIOL_PROTEASE_CYS"/>
    <property type="match status" value="1"/>
</dbReference>
<dbReference type="InterPro" id="IPR022684">
    <property type="entry name" value="Calpain_cysteine_protease"/>
</dbReference>
<dbReference type="InterPro" id="IPR011992">
    <property type="entry name" value="EF-hand-dom_pair"/>
</dbReference>
<dbReference type="SUPFAM" id="SSF47473">
    <property type="entry name" value="EF-hand"/>
    <property type="match status" value="2"/>
</dbReference>
<dbReference type="Pfam" id="PF13833">
    <property type="entry name" value="EF-hand_8"/>
    <property type="match status" value="1"/>
</dbReference>
<dbReference type="VEuPathDB" id="VectorBase:ADAC003675"/>
<comment type="similarity">
    <text evidence="1">Belongs to the peptidase C2 family.</text>
</comment>
<evidence type="ECO:0000256" key="7">
    <source>
        <dbReference type="ARBA" id="ARBA00022837"/>
    </source>
</evidence>
<dbReference type="SMART" id="SM00054">
    <property type="entry name" value="EFh"/>
    <property type="match status" value="4"/>
</dbReference>
<feature type="active site" evidence="8 9">
    <location>
        <position position="911"/>
    </location>
</feature>
<dbReference type="FunFam" id="2.60.120.380:FF:000001">
    <property type="entry name" value="Calpain-1 catalytic subunit"/>
    <property type="match status" value="1"/>
</dbReference>
<reference evidence="13" key="3">
    <citation type="journal article" date="2013" name="Nucleic Acids Res.">
        <title>The genome of Anopheles darlingi, the main neotropical malaria vector.</title>
        <authorList>
            <person name="Marinotti O."/>
            <person name="Cerqueira G.C."/>
            <person name="de Almeida L.G."/>
            <person name="Ferro M.I."/>
            <person name="Loreto E.L."/>
            <person name="Zaha A."/>
            <person name="Teixeira S.M."/>
            <person name="Wespiser A.R."/>
            <person name="Almeida E Silva A."/>
            <person name="Schlindwein A.D."/>
            <person name="Pacheco A.C."/>
            <person name="Silva A.L."/>
            <person name="Graveley B.R."/>
            <person name="Walenz B.P."/>
            <person name="Lima Bde A."/>
            <person name="Ribeiro C.A."/>
            <person name="Nunes-Silva C.G."/>
            <person name="de Carvalho C.R."/>
            <person name="Soares C.M."/>
            <person name="de Menezes C.B."/>
            <person name="Matiolli C."/>
            <person name="Caffrey D."/>
            <person name="Araujo D.A."/>
            <person name="de Oliveira D.M."/>
            <person name="Golenbock D."/>
            <person name="Grisard E.C."/>
            <person name="Fantinatti-Garboggini F."/>
            <person name="de Carvalho F.M."/>
            <person name="Barcellos F.G."/>
            <person name="Prosdocimi F."/>
            <person name="May G."/>
            <person name="Azevedo Junior G.M."/>
            <person name="Guimaraes G.M."/>
            <person name="Goldman G.H."/>
            <person name="Padilha I.Q."/>
            <person name="Batista Jda S."/>
            <person name="Ferro J.A."/>
            <person name="Ribeiro J.M."/>
            <person name="Fietto J.L."/>
            <person name="Dabbas K.M."/>
            <person name="Cerdeira L."/>
            <person name="Agnez-Lima L.F."/>
            <person name="Brocchi M."/>
            <person name="de Carvalho M.O."/>
            <person name="Teixeira Mde M."/>
            <person name="Diniz Maia Mde M."/>
            <person name="Goldman M.H."/>
            <person name="Cruz Schneider M.P."/>
            <person name="Felipe M.S."/>
            <person name="Hungria M."/>
            <person name="Nicolas M.F."/>
            <person name="Pereira M."/>
            <person name="Montes M.A."/>
            <person name="Cantao M.E."/>
            <person name="Vincentz M."/>
            <person name="Rafael M.S."/>
            <person name="Silverman N."/>
            <person name="Stoco P.H."/>
            <person name="Souza R.C."/>
            <person name="Vicentini R."/>
            <person name="Gazzinelli R.T."/>
            <person name="Neves Rde O."/>
            <person name="Silva R."/>
            <person name="Astolfi-Filho S."/>
            <person name="Maciel T.E."/>
            <person name="Urmenyi T.P."/>
            <person name="Tadei W.P."/>
            <person name="Camargo E.P."/>
            <person name="de Vasconcelos A.T."/>
        </authorList>
    </citation>
    <scope>NUCLEOTIDE SEQUENCE</scope>
</reference>
<dbReference type="InterPro" id="IPR038765">
    <property type="entry name" value="Papain-like_cys_pep_sf"/>
</dbReference>
<keyword evidence="6 9" id="KW-0788">Thiol protease</keyword>
<dbReference type="HOGENOM" id="CLU_244471_0_0_1"/>
<dbReference type="eggNOG" id="KOG0045">
    <property type="taxonomic scope" value="Eukaryota"/>
</dbReference>
<dbReference type="Pfam" id="PF00648">
    <property type="entry name" value="Peptidase_C2"/>
    <property type="match status" value="2"/>
</dbReference>
<evidence type="ECO:0000259" key="12">
    <source>
        <dbReference type="PROSITE" id="PS50222"/>
    </source>
</evidence>
<evidence type="ECO:0000256" key="6">
    <source>
        <dbReference type="ARBA" id="ARBA00022807"/>
    </source>
</evidence>
<evidence type="ECO:0000256" key="8">
    <source>
        <dbReference type="PIRSR" id="PIRSR622684-1"/>
    </source>
</evidence>
<dbReference type="GO" id="GO:0004198">
    <property type="term" value="F:calcium-dependent cysteine-type endopeptidase activity"/>
    <property type="evidence" value="ECO:0007669"/>
    <property type="project" value="InterPro"/>
</dbReference>
<feature type="domain" description="EF-hand" evidence="12">
    <location>
        <begin position="580"/>
        <end position="615"/>
    </location>
</feature>
<keyword evidence="3" id="KW-0479">Metal-binding</keyword>
<evidence type="ECO:0000259" key="11">
    <source>
        <dbReference type="PROSITE" id="PS50203"/>
    </source>
</evidence>
<reference evidence="14" key="4">
    <citation type="submission" date="2015-06" db="UniProtKB">
        <authorList>
            <consortium name="EnsemblMetazoa"/>
        </authorList>
    </citation>
    <scope>IDENTIFICATION</scope>
</reference>
<dbReference type="Pfam" id="PF01067">
    <property type="entry name" value="Calpain_III"/>
    <property type="match status" value="3"/>
</dbReference>
<evidence type="ECO:0000256" key="2">
    <source>
        <dbReference type="ARBA" id="ARBA00022670"/>
    </source>
</evidence>
<dbReference type="VEuPathDB" id="VectorBase:ADAR2_006319"/>
<keyword evidence="2 9" id="KW-0645">Protease</keyword>
<feature type="active site" evidence="8 9">
    <location>
        <position position="1101"/>
    </location>
</feature>
<dbReference type="InterPro" id="IPR002048">
    <property type="entry name" value="EF_hand_dom"/>
</dbReference>
<dbReference type="InterPro" id="IPR018247">
    <property type="entry name" value="EF_Hand_1_Ca_BS"/>
</dbReference>
<dbReference type="PROSITE" id="PS50203">
    <property type="entry name" value="CALPAIN_CAT"/>
    <property type="match status" value="2"/>
</dbReference>
<dbReference type="InterPro" id="IPR022682">
    <property type="entry name" value="Calpain_domain_III"/>
</dbReference>
<reference evidence="13 15" key="1">
    <citation type="journal article" date="2010" name="BMC Genomics">
        <title>Combination of measures distinguishes pre-miRNAs from other stem-loops in the genome of the newly sequenced Anopheles darlingi.</title>
        <authorList>
            <person name="Mendes N.D."/>
            <person name="Freitas A.T."/>
            <person name="Vasconcelos A.T."/>
            <person name="Sagot M.F."/>
        </authorList>
    </citation>
    <scope>NUCLEOTIDE SEQUENCE</scope>
</reference>
<dbReference type="CDD" id="cd00214">
    <property type="entry name" value="Calpain_III"/>
    <property type="match status" value="1"/>
</dbReference>
<reference evidence="13" key="2">
    <citation type="submission" date="2010-05" db="EMBL/GenBank/DDBJ databases">
        <authorList>
            <person name="Almeida L.G."/>
            <person name="Nicolas M.F."/>
            <person name="Souza R.C."/>
            <person name="Vasconcelos A.T.R."/>
        </authorList>
    </citation>
    <scope>NUCLEOTIDE SEQUENCE</scope>
</reference>
<dbReference type="Gene3D" id="1.10.238.10">
    <property type="entry name" value="EF-hand"/>
    <property type="match status" value="2"/>
</dbReference>
<dbReference type="CDD" id="cd00044">
    <property type="entry name" value="CysPc"/>
    <property type="match status" value="2"/>
</dbReference>
<evidence type="ECO:0000256" key="9">
    <source>
        <dbReference type="PROSITE-ProRule" id="PRU00239"/>
    </source>
</evidence>
<dbReference type="InterPro" id="IPR001300">
    <property type="entry name" value="Peptidase_C2_calpain_cat"/>
</dbReference>
<protein>
    <submittedName>
        <fullName evidence="13">Calpain</fullName>
    </submittedName>
</protein>
<gene>
    <name evidence="13" type="ORF">AND_003675</name>
</gene>
<feature type="region of interest" description="Disordered" evidence="10">
    <location>
        <begin position="775"/>
        <end position="804"/>
    </location>
</feature>
<dbReference type="InterPro" id="IPR022683">
    <property type="entry name" value="Calpain_III"/>
</dbReference>
<comment type="caution">
    <text evidence="9">Lacks conserved residue(s) required for the propagation of feature annotation.</text>
</comment>
<dbReference type="SUPFAM" id="SSF54001">
    <property type="entry name" value="Cysteine proteinases"/>
    <property type="match status" value="2"/>
</dbReference>
<dbReference type="STRING" id="43151.W5JJM5"/>
<dbReference type="Pfam" id="PF13405">
    <property type="entry name" value="EF-hand_6"/>
    <property type="match status" value="1"/>
</dbReference>
<dbReference type="GO" id="GO:0006508">
    <property type="term" value="P:proteolysis"/>
    <property type="evidence" value="ECO:0007669"/>
    <property type="project" value="UniProtKB-KW"/>
</dbReference>
<evidence type="ECO:0000313" key="14">
    <source>
        <dbReference type="EnsemblMetazoa" id="ADAC003675-PA"/>
    </source>
</evidence>
<dbReference type="Proteomes" id="UP000000673">
    <property type="component" value="Unassembled WGS sequence"/>
</dbReference>
<sequence length="1596" mass="180325">MPNMAASTNGSGDHSQSKRKCFQRIEFDKEGNVVLANSNAMSTRWDVQDFYKLRDDCVKNKQLFEDPNFPAHDSSIYETESARQEGQQEGTIVWKRPIQICEKPHFATDGISRFDIQLGRLKNSWLITALVSLTAHPTLFHRVVPRDNYETSGQAYAGIYHFRFWRYGQWYDVVIDDRLPTINDKLVYMHSTEPCEFWSALLEKAYAKLLGSYEALTRGSANEAMIDLTGGISESYGTKSDTKSLFAIMQCAGRSALVGGCINGGPVGTVTPQGLVLGYSYSITKAVTVQLDGSSQSIALVRLRSPMADGKEWNGDWSDESDKWRSVSTETRTSLGIVNNPDVPDDAHAGWLETPNEGQWVKGVSAGGSHDFPDSHWTNPQYVIELKSSDGGGTVMADDPSSEPRPKPLPKEWFEYQQCTGCCAHKSRREATERFELEAGTYILIPSTNQPNQVGDFMLRVFSKAAIVMEENDCVSVKCVPESSHDELSKEIRTEVEKIFYDNANEHKELDWMRLKMALDEKYAAEIKKMWNGLTKGYKLNHTQSTVPGFSKDVCRMMIAMLDADDSGTLGKGEFLELIARIEQLKKDFNRFDKDKSDSLDSSELGEALKQSSDITLSKEILTMLVRRYSSKGDKIWFDDYIALVFKMRTINDHIIKSKGWKPNGELNPEMQKILLNLFKIELTHEQQQQHHPKPNKSRVALGFTNISATIERLGTRRGVHAKLTRKPTTEHKLDLRREGKFADPLAETCCCGRKGQFGCVKRCELVTCNNSEAMPVPSSISNRPPADPVKGQNGVGLTNRPTGKTMLHQSRTRFLPVEFDRNGKATPKPDPLRSANVQDYYQLRDDCLRRGVLFEDPEFPADDTSLNLSPAGSRAGKIKWMRPRELHPDAVFSSDGYSRFDIQQGLLGDCWLLAAAANLTVHPLLFRRVVPEDNDGLGPADSNKGYAGIFHFRFWRFGQWYDVVVDDRLPTIYGQLAYIKSSQKQEFWSALLEKAYAKLFGSYEALSGGSASEAMEDFTGGLTEGYEMKGAPQNLFEIIEKGCSNYAMFACSIEAGAGEMEQETPQGLVKGHAYSITKAQVVDIETPRVKGKIQLIRLRNPWGNENEWNGAWSDKSPEWRFIKEETKRSIGLTFEMDGEFWMSYPDFRKYFDRIEMCHLSPDCPIAQREGRFGWRQSSFEGEWVKGSTAGGCRNYLDTFWHNPQYVIELNDPDEHDDERQCTLIVSLLQKNRRSKRNKGIACLTIGFAVYRLEAADLKQKPLTRDWFATHLSKEKSTFINLREVTCRFRLDPGTYLIVPSTFDPNEEGEFMIRVFSECANNMQENDSLIEVDTPEDPVPTVTQAQIAAMSRLFLEVAGEDGEVDWMELKLVLDRCFREDIVKAAQGISRTYATSTNAAPQKESLAGPSEPSVFCDVWLMLGSFFNNLAGGDNRPNMRSTTGAGEDTDLMLSSTTTQVNAEPSNPGFSKDACRAMVAMLDEDGSGKLGFNEFQKLLMEIARWKAIFKQYDQNQSGRINPFELRTALQSAGYSLNNHIVNMLMHRYGSKEGEIWFDDFVTCAVKIRTMFDIFRSKDLRNRNEACFSLEEWITKTIYS</sequence>
<keyword evidence="15" id="KW-1185">Reference proteome</keyword>
<dbReference type="CDD" id="cd16196">
    <property type="entry name" value="EFh_PEF_CalpA_B"/>
    <property type="match status" value="1"/>
</dbReference>